<proteinExistence type="predicted"/>
<dbReference type="Proteomes" id="UP000017246">
    <property type="component" value="Unassembled WGS sequence"/>
</dbReference>
<accession>A0A0S4MJG9</accession>
<evidence type="ECO:0000313" key="3">
    <source>
        <dbReference type="Proteomes" id="UP000017246"/>
    </source>
</evidence>
<evidence type="ECO:0000313" key="2">
    <source>
        <dbReference type="EMBL" id="CUT98725.1"/>
    </source>
</evidence>
<sequence>MIAPAARTFLHVIYGRLGSSAHLILCTFALLNSLYVVATTIETSNRLFPSISTEITFDLLWIIAITIAGICVSCDKYCLSAMWAVDFSCSRLPRSSSVSTFSAALPN</sequence>
<dbReference type="EMBL" id="LN902844">
    <property type="protein sequence ID" value="CUT98725.1"/>
    <property type="molecule type" value="Genomic_DNA"/>
</dbReference>
<feature type="transmembrane region" description="Helical" evidence="1">
    <location>
        <begin position="21"/>
        <end position="41"/>
    </location>
</feature>
<organism evidence="2 3">
    <name type="scientific">Echinococcus multilocularis</name>
    <name type="common">Fox tapeworm</name>
    <dbReference type="NCBI Taxonomy" id="6211"/>
    <lineage>
        <taxon>Eukaryota</taxon>
        <taxon>Metazoa</taxon>
        <taxon>Spiralia</taxon>
        <taxon>Lophotrochozoa</taxon>
        <taxon>Platyhelminthes</taxon>
        <taxon>Cestoda</taxon>
        <taxon>Eucestoda</taxon>
        <taxon>Cyclophyllidea</taxon>
        <taxon>Taeniidae</taxon>
        <taxon>Echinococcus</taxon>
    </lineage>
</organism>
<reference evidence="2" key="2">
    <citation type="submission" date="2015-11" db="EMBL/GenBank/DDBJ databases">
        <authorList>
            <person name="Zhang Y."/>
            <person name="Guo Z."/>
        </authorList>
    </citation>
    <scope>NUCLEOTIDE SEQUENCE</scope>
</reference>
<reference evidence="2" key="1">
    <citation type="journal article" date="2013" name="Nature">
        <title>The genomes of four tapeworm species reveal adaptations to parasitism.</title>
        <authorList>
            <person name="Tsai I.J."/>
            <person name="Zarowiecki M."/>
            <person name="Holroyd N."/>
            <person name="Garciarrubio A."/>
            <person name="Sanchez-Flores A."/>
            <person name="Brooks K.L."/>
            <person name="Tracey A."/>
            <person name="Bobes R.J."/>
            <person name="Fragoso G."/>
            <person name="Sciutto E."/>
            <person name="Aslett M."/>
            <person name="Beasley H."/>
            <person name="Bennett H.M."/>
            <person name="Cai J."/>
            <person name="Camicia F."/>
            <person name="Clark R."/>
            <person name="Cucher M."/>
            <person name="De Silva N."/>
            <person name="Day T.A."/>
            <person name="Deplazes P."/>
            <person name="Estrada K."/>
            <person name="Fernandez C."/>
            <person name="Holland P.W."/>
            <person name="Hou J."/>
            <person name="Hu S."/>
            <person name="Huckvale T."/>
            <person name="Hung S.S."/>
            <person name="Kamenetzky L."/>
            <person name="Keane J.A."/>
            <person name="Kiss F."/>
            <person name="Koziol U."/>
            <person name="Lambert O."/>
            <person name="Liu K."/>
            <person name="Luo X."/>
            <person name="Luo Y."/>
            <person name="Macchiaroli N."/>
            <person name="Nichol S."/>
            <person name="Paps J."/>
            <person name="Parkinson J."/>
            <person name="Pouchkina-Stantcheva N."/>
            <person name="Riddiford N."/>
            <person name="Rosenzvit M."/>
            <person name="Salinas G."/>
            <person name="Wasmuth J.D."/>
            <person name="Zamanian M."/>
            <person name="Zheng Y."/>
            <person name="Cai X."/>
            <person name="Soberon X."/>
            <person name="Olson P.D."/>
            <person name="Laclette J.P."/>
            <person name="Brehm K."/>
            <person name="Berriman M."/>
            <person name="Garciarrubio A."/>
            <person name="Bobes R.J."/>
            <person name="Fragoso G."/>
            <person name="Sanchez-Flores A."/>
            <person name="Estrada K."/>
            <person name="Cevallos M.A."/>
            <person name="Morett E."/>
            <person name="Gonzalez V."/>
            <person name="Portillo T."/>
            <person name="Ochoa-Leyva A."/>
            <person name="Jose M.V."/>
            <person name="Sciutto E."/>
            <person name="Landa A."/>
            <person name="Jimenez L."/>
            <person name="Valdes V."/>
            <person name="Carrero J.C."/>
            <person name="Larralde C."/>
            <person name="Morales-Montor J."/>
            <person name="Limon-Lason J."/>
            <person name="Soberon X."/>
            <person name="Laclette J.P."/>
        </authorList>
    </citation>
    <scope>NUCLEOTIDE SEQUENCE [LARGE SCALE GENOMIC DNA]</scope>
</reference>
<dbReference type="STRING" id="6211.A0A0S4MJG9"/>
<keyword evidence="1" id="KW-0472">Membrane</keyword>
<feature type="transmembrane region" description="Helical" evidence="1">
    <location>
        <begin position="61"/>
        <end position="85"/>
    </location>
</feature>
<keyword evidence="3" id="KW-1185">Reference proteome</keyword>
<evidence type="ECO:0000256" key="1">
    <source>
        <dbReference type="SAM" id="Phobius"/>
    </source>
</evidence>
<name>A0A0S4MJG9_ECHMU</name>
<keyword evidence="1" id="KW-1133">Transmembrane helix</keyword>
<dbReference type="OrthoDB" id="10049971at2759"/>
<keyword evidence="1" id="KW-0812">Transmembrane</keyword>
<dbReference type="AlphaFoldDB" id="A0A0S4MJG9"/>
<protein>
    <submittedName>
        <fullName evidence="2">Urea active transporter 1</fullName>
    </submittedName>
</protein>